<proteinExistence type="predicted"/>
<organism evidence="1 2">
    <name type="scientific">Corynebacterium halotolerans YIM 70093 = DSM 44683</name>
    <dbReference type="NCBI Taxonomy" id="1121362"/>
    <lineage>
        <taxon>Bacteria</taxon>
        <taxon>Bacillati</taxon>
        <taxon>Actinomycetota</taxon>
        <taxon>Actinomycetes</taxon>
        <taxon>Mycobacteriales</taxon>
        <taxon>Corynebacteriaceae</taxon>
        <taxon>Corynebacterium</taxon>
    </lineage>
</organism>
<dbReference type="KEGG" id="chn:A605_03810"/>
<dbReference type="RefSeq" id="WP_015400192.1">
    <property type="nucleotide sequence ID" value="NC_020302.1"/>
</dbReference>
<gene>
    <name evidence="1" type="ORF">A605_03810</name>
</gene>
<dbReference type="NCBIfam" id="TIGR03988">
    <property type="entry name" value="antisig_RsrA"/>
    <property type="match status" value="1"/>
</dbReference>
<protein>
    <submittedName>
        <fullName evidence="1">Anti-sigma factor</fullName>
    </submittedName>
</protein>
<dbReference type="OrthoDB" id="4410600at2"/>
<dbReference type="AlphaFoldDB" id="M1NK32"/>
<reference evidence="1 2" key="1">
    <citation type="journal article" date="2012" name="Stand. Genomic Sci.">
        <title>Genome sequence of the halotolerant bacterium Corynebacterium halotolerans type strain YIM 70093(T) (= DSM 44683(T)).</title>
        <authorList>
            <person name="Ruckert C."/>
            <person name="Albersmeier A."/>
            <person name="Al-Dilaimi A."/>
            <person name="Niehaus K."/>
            <person name="Szczepanowski R."/>
            <person name="Kalinowski J."/>
        </authorList>
    </citation>
    <scope>NUCLEOTIDE SEQUENCE [LARGE SCALE GENOMIC DNA]</scope>
    <source>
        <strain evidence="1">YIM 70093</strain>
    </source>
</reference>
<dbReference type="Proteomes" id="UP000011723">
    <property type="component" value="Chromosome"/>
</dbReference>
<dbReference type="HOGENOM" id="CLU_155928_4_0_11"/>
<name>M1NK32_9CORY</name>
<accession>M1NK32</accession>
<evidence type="ECO:0000313" key="1">
    <source>
        <dbReference type="EMBL" id="AGF71773.1"/>
    </source>
</evidence>
<keyword evidence="2" id="KW-1185">Reference proteome</keyword>
<dbReference type="InterPro" id="IPR024020">
    <property type="entry name" value="Anit_sigma_mycothiol_RsrA"/>
</dbReference>
<dbReference type="eggNOG" id="ENOG50325R7">
    <property type="taxonomic scope" value="Bacteria"/>
</dbReference>
<sequence length="89" mass="10073">MSMDDQAKEPCGGSCEEIQAYLCALLDDDVTPDRAEELLKRIAACPQCYGRLQSEQEIRALVRKCCTSRPAPVTLRERITMQLRVIRTN</sequence>
<dbReference type="PATRIC" id="fig|1121362.3.peg.766"/>
<dbReference type="EMBL" id="CP003697">
    <property type="protein sequence ID" value="AGF71773.1"/>
    <property type="molecule type" value="Genomic_DNA"/>
</dbReference>
<evidence type="ECO:0000313" key="2">
    <source>
        <dbReference type="Proteomes" id="UP000011723"/>
    </source>
</evidence>
<dbReference type="STRING" id="1121362.A605_03810"/>